<dbReference type="RefSeq" id="WP_406582882.1">
    <property type="nucleotide sequence ID" value="NZ_JBJHQH010000023.1"/>
</dbReference>
<name>A0ABW8RQE3_9BACI</name>
<protein>
    <submittedName>
        <fullName evidence="2">Molecular chaperone</fullName>
    </submittedName>
</protein>
<dbReference type="Pfam" id="PF02613">
    <property type="entry name" value="Nitrate_red_del"/>
    <property type="match status" value="1"/>
</dbReference>
<dbReference type="Proteomes" id="UP001623041">
    <property type="component" value="Unassembled WGS sequence"/>
</dbReference>
<dbReference type="SUPFAM" id="SSF89155">
    <property type="entry name" value="TorD-like"/>
    <property type="match status" value="1"/>
</dbReference>
<dbReference type="EMBL" id="JBJHQH010000023">
    <property type="protein sequence ID" value="MFK9094410.1"/>
    <property type="molecule type" value="Genomic_DNA"/>
</dbReference>
<dbReference type="PANTHER" id="PTHR34227:SF1">
    <property type="entry name" value="DIMETHYL SULFOXIDE REDUCTASE CHAPERONE-RELATED"/>
    <property type="match status" value="1"/>
</dbReference>
<keyword evidence="3" id="KW-1185">Reference proteome</keyword>
<comment type="caution">
    <text evidence="2">The sequence shown here is derived from an EMBL/GenBank/DDBJ whole genome shotgun (WGS) entry which is preliminary data.</text>
</comment>
<gene>
    <name evidence="2" type="ORF">ACJEBI_23440</name>
</gene>
<evidence type="ECO:0000313" key="3">
    <source>
        <dbReference type="Proteomes" id="UP001623041"/>
    </source>
</evidence>
<dbReference type="Gene3D" id="1.10.3480.10">
    <property type="entry name" value="TorD-like"/>
    <property type="match status" value="1"/>
</dbReference>
<dbReference type="InterPro" id="IPR036411">
    <property type="entry name" value="TorD-like_sf"/>
</dbReference>
<dbReference type="InterPro" id="IPR020945">
    <property type="entry name" value="DMSO/NO3_reduct_chaperone"/>
</dbReference>
<sequence>MEKMVQQDYCLTIEERTTIYTFLKVGFEGPLTFETLKLWKETFSPEFINVLTDGNEYLSEYFGDLKSNDLAASEKREKEAYLATFNLLNKTGEVPAPPWESVYVTKDQTLYGDPVFQLRKQLDNFGLKFVNENAEPEDHIAIELEFMCYLNHYTWEALKTGNKDRYVKGIYTQYWLHKEHFNHWIQLFTKDILSSGTSHFYKGLATLLRDFVAEDFEYIKLLKEDLDNE</sequence>
<evidence type="ECO:0000313" key="2">
    <source>
        <dbReference type="EMBL" id="MFK9094410.1"/>
    </source>
</evidence>
<reference evidence="2 3" key="1">
    <citation type="submission" date="2024-11" db="EMBL/GenBank/DDBJ databases">
        <authorList>
            <person name="Lucas J.A."/>
        </authorList>
    </citation>
    <scope>NUCLEOTIDE SEQUENCE [LARGE SCALE GENOMIC DNA]</scope>
    <source>
        <strain evidence="2 3">Z 5.4</strain>
    </source>
</reference>
<organism evidence="2 3">
    <name type="scientific">Bacillus salipaludis</name>
    <dbReference type="NCBI Taxonomy" id="2547811"/>
    <lineage>
        <taxon>Bacteria</taxon>
        <taxon>Bacillati</taxon>
        <taxon>Bacillota</taxon>
        <taxon>Bacilli</taxon>
        <taxon>Bacillales</taxon>
        <taxon>Bacillaceae</taxon>
        <taxon>Bacillus</taxon>
    </lineage>
</organism>
<dbReference type="PANTHER" id="PTHR34227">
    <property type="entry name" value="CHAPERONE PROTEIN YCDY"/>
    <property type="match status" value="1"/>
</dbReference>
<dbReference type="InterPro" id="IPR050289">
    <property type="entry name" value="TorD/DmsD_chaperones"/>
</dbReference>
<proteinExistence type="predicted"/>
<evidence type="ECO:0000256" key="1">
    <source>
        <dbReference type="ARBA" id="ARBA00023186"/>
    </source>
</evidence>
<keyword evidence="1" id="KW-0143">Chaperone</keyword>
<accession>A0ABW8RQE3</accession>